<dbReference type="GO" id="GO:0003677">
    <property type="term" value="F:DNA binding"/>
    <property type="evidence" value="ECO:0007669"/>
    <property type="project" value="TreeGrafter"/>
</dbReference>
<reference evidence="3" key="1">
    <citation type="submission" date="2025-08" db="UniProtKB">
        <authorList>
            <consortium name="RefSeq"/>
        </authorList>
    </citation>
    <scope>IDENTIFICATION</scope>
    <source>
        <tissue evidence="3">Gonads</tissue>
    </source>
</reference>
<dbReference type="InterPro" id="IPR050863">
    <property type="entry name" value="CenT-Element_Derived"/>
</dbReference>
<dbReference type="OrthoDB" id="6738862at2759"/>
<dbReference type="PANTHER" id="PTHR19303:SF74">
    <property type="entry name" value="POGO TRANSPOSABLE ELEMENT WITH KRAB DOMAIN"/>
    <property type="match status" value="1"/>
</dbReference>
<dbReference type="GO" id="GO:0005634">
    <property type="term" value="C:nucleus"/>
    <property type="evidence" value="ECO:0007669"/>
    <property type="project" value="TreeGrafter"/>
</dbReference>
<accession>A0A6J2YC51</accession>
<evidence type="ECO:0000313" key="2">
    <source>
        <dbReference type="Proteomes" id="UP000504635"/>
    </source>
</evidence>
<proteinExistence type="predicted"/>
<dbReference type="Gene3D" id="3.30.420.10">
    <property type="entry name" value="Ribonuclease H-like superfamily/Ribonuclease H"/>
    <property type="match status" value="1"/>
</dbReference>
<dbReference type="RefSeq" id="XP_030760866.1">
    <property type="nucleotide sequence ID" value="XM_030905006.1"/>
</dbReference>
<dbReference type="AlphaFoldDB" id="A0A6J2YC51"/>
<evidence type="ECO:0000313" key="3">
    <source>
        <dbReference type="RefSeq" id="XP_030760866.1"/>
    </source>
</evidence>
<protein>
    <submittedName>
        <fullName evidence="3">Uncharacterized protein LOC115885972 isoform X2</fullName>
    </submittedName>
</protein>
<name>A0A6J2YC51_SITOR</name>
<dbReference type="PANTHER" id="PTHR19303">
    <property type="entry name" value="TRANSPOSON"/>
    <property type="match status" value="1"/>
</dbReference>
<dbReference type="Proteomes" id="UP000504635">
    <property type="component" value="Unplaced"/>
</dbReference>
<dbReference type="Pfam" id="PF03184">
    <property type="entry name" value="DDE_1"/>
    <property type="match status" value="1"/>
</dbReference>
<keyword evidence="2" id="KW-1185">Reference proteome</keyword>
<dbReference type="InterPro" id="IPR036397">
    <property type="entry name" value="RNaseH_sf"/>
</dbReference>
<evidence type="ECO:0000259" key="1">
    <source>
        <dbReference type="Pfam" id="PF03184"/>
    </source>
</evidence>
<gene>
    <name evidence="3" type="primary">LOC115885972</name>
</gene>
<dbReference type="InterPro" id="IPR004875">
    <property type="entry name" value="DDE_SF_endonuclease_dom"/>
</dbReference>
<organism evidence="2 3">
    <name type="scientific">Sitophilus oryzae</name>
    <name type="common">Rice weevil</name>
    <name type="synonym">Curculio oryzae</name>
    <dbReference type="NCBI Taxonomy" id="7048"/>
    <lineage>
        <taxon>Eukaryota</taxon>
        <taxon>Metazoa</taxon>
        <taxon>Ecdysozoa</taxon>
        <taxon>Arthropoda</taxon>
        <taxon>Hexapoda</taxon>
        <taxon>Insecta</taxon>
        <taxon>Pterygota</taxon>
        <taxon>Neoptera</taxon>
        <taxon>Endopterygota</taxon>
        <taxon>Coleoptera</taxon>
        <taxon>Polyphaga</taxon>
        <taxon>Cucujiformia</taxon>
        <taxon>Curculionidae</taxon>
        <taxon>Dryophthorinae</taxon>
        <taxon>Sitophilus</taxon>
    </lineage>
</organism>
<dbReference type="GeneID" id="115885972"/>
<feature type="domain" description="DDE-1" evidence="1">
    <location>
        <begin position="3"/>
        <end position="95"/>
    </location>
</feature>
<sequence length="237" mass="26345">MAVTDKGYMNTPTFIKWLNHFKKYAKPSDSNPILLILDNHVSHTSLEAVSFAKSNNIHLLTLPPHSSHKTQPLDRCIFRPLKAYYDAAVDSWDVSHPGETFSVYNVAESFKIAFEKASSVENAAQAFKTTGIFPFNTNIFSDADFLPSEVTDQSPGEDLDEDDRMVLFNEENDVQKDVTTTSDLAVGTEQPMQQGNNHPDIATPTVDTDHVQTPSTAPADIIPLPKIKIKRKRKGKG</sequence>